<sequence>MPKHTASPSGVHGLASIFTVLLIVNSSRGTNCRILPKCILVHGFGLQFTTIVNRELRLDHPLCPVLASFRPTFDTPGLVSPVGS</sequence>
<reference evidence="2 3" key="1">
    <citation type="submission" date="2024-04" db="EMBL/GenBank/DDBJ databases">
        <authorList>
            <person name="Fracassetti M."/>
        </authorList>
    </citation>
    <scope>NUCLEOTIDE SEQUENCE [LARGE SCALE GENOMIC DNA]</scope>
</reference>
<proteinExistence type="predicted"/>
<evidence type="ECO:0000256" key="1">
    <source>
        <dbReference type="SAM" id="SignalP"/>
    </source>
</evidence>
<evidence type="ECO:0000313" key="3">
    <source>
        <dbReference type="Proteomes" id="UP001497516"/>
    </source>
</evidence>
<evidence type="ECO:0008006" key="4">
    <source>
        <dbReference type="Google" id="ProtNLM"/>
    </source>
</evidence>
<name>A0AAV2CKZ5_9ROSI</name>
<evidence type="ECO:0000313" key="2">
    <source>
        <dbReference type="EMBL" id="CAL1356453.1"/>
    </source>
</evidence>
<dbReference type="AlphaFoldDB" id="A0AAV2CKZ5"/>
<dbReference type="EMBL" id="OZ034813">
    <property type="protein sequence ID" value="CAL1356453.1"/>
    <property type="molecule type" value="Genomic_DNA"/>
</dbReference>
<feature type="signal peptide" evidence="1">
    <location>
        <begin position="1"/>
        <end position="29"/>
    </location>
</feature>
<keyword evidence="1" id="KW-0732">Signal</keyword>
<dbReference type="Proteomes" id="UP001497516">
    <property type="component" value="Chromosome 1"/>
</dbReference>
<gene>
    <name evidence="2" type="ORF">LTRI10_LOCUS4158</name>
</gene>
<accession>A0AAV2CKZ5</accession>
<organism evidence="2 3">
    <name type="scientific">Linum trigynum</name>
    <dbReference type="NCBI Taxonomy" id="586398"/>
    <lineage>
        <taxon>Eukaryota</taxon>
        <taxon>Viridiplantae</taxon>
        <taxon>Streptophyta</taxon>
        <taxon>Embryophyta</taxon>
        <taxon>Tracheophyta</taxon>
        <taxon>Spermatophyta</taxon>
        <taxon>Magnoliopsida</taxon>
        <taxon>eudicotyledons</taxon>
        <taxon>Gunneridae</taxon>
        <taxon>Pentapetalae</taxon>
        <taxon>rosids</taxon>
        <taxon>fabids</taxon>
        <taxon>Malpighiales</taxon>
        <taxon>Linaceae</taxon>
        <taxon>Linum</taxon>
    </lineage>
</organism>
<protein>
    <recommendedName>
        <fullName evidence="4">Secreted protein</fullName>
    </recommendedName>
</protein>
<feature type="chain" id="PRO_5043438536" description="Secreted protein" evidence="1">
    <location>
        <begin position="30"/>
        <end position="84"/>
    </location>
</feature>
<keyword evidence="3" id="KW-1185">Reference proteome</keyword>